<dbReference type="Pfam" id="PF08495">
    <property type="entry name" value="FIST"/>
    <property type="match status" value="1"/>
</dbReference>
<organism evidence="3 4">
    <name type="scientific">Sulfurovum indicum</name>
    <dbReference type="NCBI Taxonomy" id="2779528"/>
    <lineage>
        <taxon>Bacteria</taxon>
        <taxon>Pseudomonadati</taxon>
        <taxon>Campylobacterota</taxon>
        <taxon>Epsilonproteobacteria</taxon>
        <taxon>Campylobacterales</taxon>
        <taxon>Sulfurovaceae</taxon>
        <taxon>Sulfurovum</taxon>
    </lineage>
</organism>
<protein>
    <submittedName>
        <fullName evidence="3">FIST C-terminal domain-containing protein</fullName>
    </submittedName>
</protein>
<dbReference type="KEGG" id="sinu:IMZ28_06200"/>
<evidence type="ECO:0000313" key="4">
    <source>
        <dbReference type="Proteomes" id="UP000595074"/>
    </source>
</evidence>
<dbReference type="SMART" id="SM01204">
    <property type="entry name" value="FIST_C"/>
    <property type="match status" value="1"/>
</dbReference>
<name>A0A7M1S0R1_9BACT</name>
<dbReference type="Pfam" id="PF10442">
    <property type="entry name" value="FIST_C"/>
    <property type="match status" value="1"/>
</dbReference>
<feature type="domain" description="FIST" evidence="1">
    <location>
        <begin position="26"/>
        <end position="213"/>
    </location>
</feature>
<dbReference type="Proteomes" id="UP000595074">
    <property type="component" value="Chromosome"/>
</dbReference>
<sequence length="372" mass="41110">MADIIFDPTASIESFADNMNILSAKNRSVIILACDANGFTKKLIDPILRENTLSVTGGIFPSVIYNDTKYDRGTIFIGLKENIQINIIKDISQKNYDKLDADMEKQIGNIDKSAKTIFVYIDGLTKHIGKCINVLFDNYGLDINYIGGGTGSLSFEQKPSLFTSQGLLQDALVYAHSRAKSSIGVSHGWKSISGPYQVTKSDTTVLKELDFKPAFEVYKSIVDQYASEPINTDNFFQIAKSFPFGINTLSNEKIVRDPIILNGTEMVCVGNVEEGNYVDILQGKKDALIKAAKNAADISNENMDFENDFTLFIDCISRVLFLEEDFSDEIKAVCRNNMPLVGALTFGEIANNGKNHLEFFNKTSVVGHIGHG</sequence>
<dbReference type="PANTHER" id="PTHR40252:SF2">
    <property type="entry name" value="BLR0328 PROTEIN"/>
    <property type="match status" value="1"/>
</dbReference>
<dbReference type="AlphaFoldDB" id="A0A7M1S0R1"/>
<dbReference type="RefSeq" id="WP_197547729.1">
    <property type="nucleotide sequence ID" value="NZ_CP063164.1"/>
</dbReference>
<gene>
    <name evidence="3" type="ORF">IMZ28_06200</name>
</gene>
<dbReference type="PANTHER" id="PTHR40252">
    <property type="entry name" value="BLR0328 PROTEIN"/>
    <property type="match status" value="1"/>
</dbReference>
<reference evidence="3 4" key="1">
    <citation type="submission" date="2020-10" db="EMBL/GenBank/DDBJ databases">
        <title>The genome of sulfurovum sp.</title>
        <authorList>
            <person name="Xie S."/>
            <person name="Shao Z."/>
            <person name="Jiang L."/>
        </authorList>
    </citation>
    <scope>NUCLEOTIDE SEQUENCE [LARGE SCALE GENOMIC DNA]</scope>
    <source>
        <strain evidence="3 4">ST-419</strain>
    </source>
</reference>
<dbReference type="InterPro" id="IPR013702">
    <property type="entry name" value="FIST_domain_N"/>
</dbReference>
<feature type="domain" description="FIST C-domain" evidence="2">
    <location>
        <begin position="214"/>
        <end position="352"/>
    </location>
</feature>
<dbReference type="InterPro" id="IPR019494">
    <property type="entry name" value="FIST_C"/>
</dbReference>
<evidence type="ECO:0000313" key="3">
    <source>
        <dbReference type="EMBL" id="QOR61057.1"/>
    </source>
</evidence>
<evidence type="ECO:0000259" key="1">
    <source>
        <dbReference type="SMART" id="SM00897"/>
    </source>
</evidence>
<dbReference type="EMBL" id="CP063164">
    <property type="protein sequence ID" value="QOR61057.1"/>
    <property type="molecule type" value="Genomic_DNA"/>
</dbReference>
<keyword evidence="4" id="KW-1185">Reference proteome</keyword>
<dbReference type="SMART" id="SM00897">
    <property type="entry name" value="FIST"/>
    <property type="match status" value="1"/>
</dbReference>
<evidence type="ECO:0000259" key="2">
    <source>
        <dbReference type="SMART" id="SM01204"/>
    </source>
</evidence>
<accession>A0A7M1S0R1</accession>
<proteinExistence type="predicted"/>